<evidence type="ECO:0000313" key="4">
    <source>
        <dbReference type="Proteomes" id="UP001589870"/>
    </source>
</evidence>
<dbReference type="EMBL" id="JBHMQT010000056">
    <property type="protein sequence ID" value="MFC0865517.1"/>
    <property type="molecule type" value="Genomic_DNA"/>
</dbReference>
<proteinExistence type="predicted"/>
<dbReference type="InterPro" id="IPR029063">
    <property type="entry name" value="SAM-dependent_MTases_sf"/>
</dbReference>
<protein>
    <submittedName>
        <fullName evidence="3">N-6 DNA methylase</fullName>
    </submittedName>
</protein>
<dbReference type="SUPFAM" id="SSF53335">
    <property type="entry name" value="S-adenosyl-L-methionine-dependent methyltransferases"/>
    <property type="match status" value="1"/>
</dbReference>
<feature type="region of interest" description="Disordered" evidence="1">
    <location>
        <begin position="522"/>
        <end position="541"/>
    </location>
</feature>
<dbReference type="GO" id="GO:0008168">
    <property type="term" value="F:methyltransferase activity"/>
    <property type="evidence" value="ECO:0007669"/>
    <property type="project" value="UniProtKB-KW"/>
</dbReference>
<dbReference type="RefSeq" id="WP_394303537.1">
    <property type="nucleotide sequence ID" value="NZ_JBHMQT010000056.1"/>
</dbReference>
<dbReference type="Gene3D" id="1.10.10.10">
    <property type="entry name" value="Winged helix-like DNA-binding domain superfamily/Winged helix DNA-binding domain"/>
    <property type="match status" value="1"/>
</dbReference>
<reference evidence="3 4" key="1">
    <citation type="submission" date="2024-09" db="EMBL/GenBank/DDBJ databases">
        <authorList>
            <person name="Sun Q."/>
            <person name="Mori K."/>
        </authorList>
    </citation>
    <scope>NUCLEOTIDE SEQUENCE [LARGE SCALE GENOMIC DNA]</scope>
    <source>
        <strain evidence="3 4">TBRC 1851</strain>
    </source>
</reference>
<name>A0ABV6UBF3_9ACTN</name>
<dbReference type="PANTHER" id="PTHR42998">
    <property type="entry name" value="TYPE I RESTRICTION ENZYME HINDVIIP M PROTEIN-RELATED"/>
    <property type="match status" value="1"/>
</dbReference>
<dbReference type="Pfam" id="PF02384">
    <property type="entry name" value="N6_Mtase"/>
    <property type="match status" value="1"/>
</dbReference>
<evidence type="ECO:0000256" key="1">
    <source>
        <dbReference type="SAM" id="MobiDB-lite"/>
    </source>
</evidence>
<evidence type="ECO:0000313" key="3">
    <source>
        <dbReference type="EMBL" id="MFC0865517.1"/>
    </source>
</evidence>
<accession>A0ABV6UBF3</accession>
<keyword evidence="4" id="KW-1185">Reference proteome</keyword>
<dbReference type="InterPro" id="IPR036388">
    <property type="entry name" value="WH-like_DNA-bd_sf"/>
</dbReference>
<dbReference type="InterPro" id="IPR003356">
    <property type="entry name" value="DNA_methylase_A-5"/>
</dbReference>
<dbReference type="Gene3D" id="3.40.50.150">
    <property type="entry name" value="Vaccinia Virus protein VP39"/>
    <property type="match status" value="1"/>
</dbReference>
<dbReference type="PANTHER" id="PTHR42998:SF1">
    <property type="entry name" value="TYPE I RESTRICTION ENZYME HINDI METHYLASE SUBUNIT"/>
    <property type="match status" value="1"/>
</dbReference>
<dbReference type="GO" id="GO:0032259">
    <property type="term" value="P:methylation"/>
    <property type="evidence" value="ECO:0007669"/>
    <property type="project" value="UniProtKB-KW"/>
</dbReference>
<comment type="caution">
    <text evidence="3">The sequence shown here is derived from an EMBL/GenBank/DDBJ whole genome shotgun (WGS) entry which is preliminary data.</text>
</comment>
<dbReference type="Proteomes" id="UP001589870">
    <property type="component" value="Unassembled WGS sequence"/>
</dbReference>
<dbReference type="PRINTS" id="PR00507">
    <property type="entry name" value="N12N6MTFRASE"/>
</dbReference>
<keyword evidence="3" id="KW-0489">Methyltransferase</keyword>
<keyword evidence="3" id="KW-0808">Transferase</keyword>
<gene>
    <name evidence="3" type="ORF">ACFHYQ_24795</name>
</gene>
<sequence length="541" mass="58464">MNADCLVSSAEIARLAGVTRAAVSNWRKRYVDFPEPAMGVGRAVLFPLVDVRSWLERHRKGNEVSEEVQLWQALRASHGDEMVSGIADVAELLAEGKSPVLSSDIRSLLEHLASDSSPAEVVSGLVERFASDHRLARAVRYFAGVSRGMVFDPACGVGSLLLSFADSPDIILAGQEADPEAVRLARARAKLAGHVDVMVKIGDSLRGDQWSGLAADLVVCQPPPAGSTDWGREDLLLDARWEFGIPTRAEAELAWLQHCYAHLAPGGKLVLVVSPSAAYRTAGRRIRAEIVRRGILTQVVGLPPGMVAAHSQPVHLWFLTRSAAPVTAVRMIDLTENDRDGPLDPAPRQVVDVPLIELLDEAVDLTPAHHVAALRKDYVAELRSAREDLVVRLHDLLDLLDLLPSVAEGPGVLGASLRIADLVRAGLIDLADGRPTSVGDQLDTDFLCGFLRSTVNARRSTSASGSFRIDARGARVPQMDIADQRLYGDAFRGLDAFERRVKEFAALSERLIALARDGLTNGSLRPDQTGRNGLGIPLQET</sequence>
<organism evidence="3 4">
    <name type="scientific">Sphaerimonospora cavernae</name>
    <dbReference type="NCBI Taxonomy" id="1740611"/>
    <lineage>
        <taxon>Bacteria</taxon>
        <taxon>Bacillati</taxon>
        <taxon>Actinomycetota</taxon>
        <taxon>Actinomycetes</taxon>
        <taxon>Streptosporangiales</taxon>
        <taxon>Streptosporangiaceae</taxon>
        <taxon>Sphaerimonospora</taxon>
    </lineage>
</organism>
<dbReference type="CDD" id="cd02440">
    <property type="entry name" value="AdoMet_MTases"/>
    <property type="match status" value="1"/>
</dbReference>
<feature type="domain" description="DNA methylase adenine-specific" evidence="2">
    <location>
        <begin position="146"/>
        <end position="338"/>
    </location>
</feature>
<evidence type="ECO:0000259" key="2">
    <source>
        <dbReference type="Pfam" id="PF02384"/>
    </source>
</evidence>
<dbReference type="InterPro" id="IPR052916">
    <property type="entry name" value="Type-I_RE_MTase_Subunit"/>
</dbReference>